<keyword evidence="3" id="KW-1185">Reference proteome</keyword>
<dbReference type="Gene3D" id="3.40.630.30">
    <property type="match status" value="1"/>
</dbReference>
<dbReference type="STRING" id="574375.AZF08_10000"/>
<dbReference type="PANTHER" id="PTHR43617">
    <property type="entry name" value="L-AMINO ACID N-ACETYLTRANSFERASE"/>
    <property type="match status" value="1"/>
</dbReference>
<organism evidence="2 3">
    <name type="scientific">Bacillus gaemokensis</name>
    <dbReference type="NCBI Taxonomy" id="574375"/>
    <lineage>
        <taxon>Bacteria</taxon>
        <taxon>Bacillati</taxon>
        <taxon>Bacillota</taxon>
        <taxon>Bacilli</taxon>
        <taxon>Bacillales</taxon>
        <taxon>Bacillaceae</taxon>
        <taxon>Bacillus</taxon>
        <taxon>Bacillus cereus group</taxon>
    </lineage>
</organism>
<reference evidence="2 3" key="1">
    <citation type="submission" date="2014-06" db="EMBL/GenBank/DDBJ databases">
        <title>Draft genome sequence of Bacillus gaemokensis JCM 15801 (MCCC 1A00707).</title>
        <authorList>
            <person name="Lai Q."/>
            <person name="Liu Y."/>
            <person name="Shao Z."/>
        </authorList>
    </citation>
    <scope>NUCLEOTIDE SEQUENCE [LARGE SCALE GENOMIC DNA]</scope>
    <source>
        <strain evidence="2 3">JCM 15801</strain>
    </source>
</reference>
<dbReference type="Pfam" id="PF00583">
    <property type="entry name" value="Acetyltransf_1"/>
    <property type="match status" value="1"/>
</dbReference>
<accession>A0A073K6M2</accession>
<dbReference type="RefSeq" id="WP_033676571.1">
    <property type="nucleotide sequence ID" value="NZ_JOTM01000023.1"/>
</dbReference>
<dbReference type="AlphaFoldDB" id="A0A073K6M2"/>
<proteinExistence type="predicted"/>
<evidence type="ECO:0000313" key="3">
    <source>
        <dbReference type="Proteomes" id="UP000027778"/>
    </source>
</evidence>
<dbReference type="InterPro" id="IPR000182">
    <property type="entry name" value="GNAT_dom"/>
</dbReference>
<dbReference type="SUPFAM" id="SSF55729">
    <property type="entry name" value="Acyl-CoA N-acyltransferases (Nat)"/>
    <property type="match status" value="1"/>
</dbReference>
<dbReference type="PANTHER" id="PTHR43617:SF33">
    <property type="entry name" value="SPORE COAT POLYSACCHARIDE BIOSYNTHESIS PROTEIN SPSD"/>
    <property type="match status" value="1"/>
</dbReference>
<dbReference type="EMBL" id="JOTM01000023">
    <property type="protein sequence ID" value="KEK22909.1"/>
    <property type="molecule type" value="Genomic_DNA"/>
</dbReference>
<gene>
    <name evidence="2" type="ORF">BAGA_15385</name>
</gene>
<protein>
    <submittedName>
        <fullName evidence="2">Acetyltransferase</fullName>
    </submittedName>
</protein>
<evidence type="ECO:0000313" key="2">
    <source>
        <dbReference type="EMBL" id="KEK22909.1"/>
    </source>
</evidence>
<comment type="caution">
    <text evidence="2">The sequence shown here is derived from an EMBL/GenBank/DDBJ whole genome shotgun (WGS) entry which is preliminary data.</text>
</comment>
<dbReference type="OrthoDB" id="9799092at2"/>
<dbReference type="InterPro" id="IPR050276">
    <property type="entry name" value="MshD_Acetyltransferase"/>
</dbReference>
<feature type="domain" description="N-acetyltransferase" evidence="1">
    <location>
        <begin position="1"/>
        <end position="166"/>
    </location>
</feature>
<dbReference type="Proteomes" id="UP000027778">
    <property type="component" value="Unassembled WGS sequence"/>
</dbReference>
<dbReference type="eggNOG" id="COG0456">
    <property type="taxonomic scope" value="Bacteria"/>
</dbReference>
<dbReference type="InterPro" id="IPR016181">
    <property type="entry name" value="Acyl_CoA_acyltransferase"/>
</dbReference>
<dbReference type="PROSITE" id="PS51186">
    <property type="entry name" value="GNAT"/>
    <property type="match status" value="1"/>
</dbReference>
<dbReference type="CDD" id="cd04301">
    <property type="entry name" value="NAT_SF"/>
    <property type="match status" value="1"/>
</dbReference>
<sequence>MIRVLSDLDAAQYWNLRLQALQVNPEAFVTTYEEAMQKENPIEEVAKNLNSKSSYTFGAFNDENQLMGVVTLLTEQKSAFKHKGHLVAMYVDPQGRGKGFAKGLIRGLVEKARGLEIEQINLGVVSDNKVAKKLYQSLGFTTYGIEKRALKMNDIYRDEEHMVLFL</sequence>
<keyword evidence="2" id="KW-0808">Transferase</keyword>
<name>A0A073K6M2_9BACI</name>
<dbReference type="GO" id="GO:0016747">
    <property type="term" value="F:acyltransferase activity, transferring groups other than amino-acyl groups"/>
    <property type="evidence" value="ECO:0007669"/>
    <property type="project" value="InterPro"/>
</dbReference>
<evidence type="ECO:0000259" key="1">
    <source>
        <dbReference type="PROSITE" id="PS51186"/>
    </source>
</evidence>